<sequence length="287" mass="32016">MKTIDFTNDNVIIVNEKNQAEKIALLEFASDLDSIKFIRKEQDAGKHASVGALSLLVRMLDSERFDAYKGMTPVGEKITPEFRGALRDIEIEYMKPIFVADLTDKGNKPATIEKLWQEYSINLRQGTYAMVKSYVSKLFCHLGKLPRTDNGKLIPINAIKEMLNQVKNTDSEKTGIAGKLVTLSSDIVNRTEKTNLGDYVTAIAALKSMLSTYEGLYREQAETLTMVHQQVGDVSSMAHSAISKASAKPSVDSLNAQYENGQIDDTTYAILMLEHHNIEVEYEDSPL</sequence>
<protein>
    <submittedName>
        <fullName evidence="1">Uncharacterized protein</fullName>
    </submittedName>
</protein>
<evidence type="ECO:0000313" key="1">
    <source>
        <dbReference type="EMBL" id="CAB4240676.1"/>
    </source>
</evidence>
<dbReference type="EMBL" id="LR797813">
    <property type="protein sequence ID" value="CAB4240676.1"/>
    <property type="molecule type" value="Genomic_DNA"/>
</dbReference>
<name>A0A6J5T7S0_9CAUD</name>
<reference evidence="1" key="1">
    <citation type="submission" date="2020-05" db="EMBL/GenBank/DDBJ databases">
        <authorList>
            <person name="Chiriac C."/>
            <person name="Salcher M."/>
            <person name="Ghai R."/>
            <person name="Kavagutti S V."/>
        </authorList>
    </citation>
    <scope>NUCLEOTIDE SEQUENCE</scope>
</reference>
<gene>
    <name evidence="1" type="ORF">UFOVP39_46</name>
</gene>
<organism evidence="1">
    <name type="scientific">uncultured Caudovirales phage</name>
    <dbReference type="NCBI Taxonomy" id="2100421"/>
    <lineage>
        <taxon>Viruses</taxon>
        <taxon>Duplodnaviria</taxon>
        <taxon>Heunggongvirae</taxon>
        <taxon>Uroviricota</taxon>
        <taxon>Caudoviricetes</taxon>
        <taxon>Peduoviridae</taxon>
        <taxon>Maltschvirus</taxon>
        <taxon>Maltschvirus maltsch</taxon>
    </lineage>
</organism>
<proteinExistence type="predicted"/>
<accession>A0A6J5T7S0</accession>